<evidence type="ECO:0000256" key="4">
    <source>
        <dbReference type="ARBA" id="ARBA00022777"/>
    </source>
</evidence>
<dbReference type="Gene3D" id="6.10.340.10">
    <property type="match status" value="1"/>
</dbReference>
<evidence type="ECO:0000256" key="6">
    <source>
        <dbReference type="SAM" id="Coils"/>
    </source>
</evidence>
<accession>A0A1V9EF51</accession>
<dbReference type="RefSeq" id="WP_207631660.1">
    <property type="nucleotide sequence ID" value="NZ_FOCZ01000006.1"/>
</dbReference>
<dbReference type="Pfam" id="PF08376">
    <property type="entry name" value="NIT"/>
    <property type="match status" value="1"/>
</dbReference>
<dbReference type="STRING" id="354355.SAMN05660816_03687"/>
<keyword evidence="10" id="KW-1185">Reference proteome</keyword>
<dbReference type="SUPFAM" id="SSF158472">
    <property type="entry name" value="HAMP domain-like"/>
    <property type="match status" value="1"/>
</dbReference>
<dbReference type="InterPro" id="IPR029016">
    <property type="entry name" value="GAF-like_dom_sf"/>
</dbReference>
<dbReference type="Gene3D" id="3.30.450.40">
    <property type="match status" value="1"/>
</dbReference>
<organism evidence="9 10">
    <name type="scientific">Niastella yeongjuensis</name>
    <dbReference type="NCBI Taxonomy" id="354355"/>
    <lineage>
        <taxon>Bacteria</taxon>
        <taxon>Pseudomonadati</taxon>
        <taxon>Bacteroidota</taxon>
        <taxon>Chitinophagia</taxon>
        <taxon>Chitinophagales</taxon>
        <taxon>Chitinophagaceae</taxon>
        <taxon>Niastella</taxon>
    </lineage>
</organism>
<dbReference type="Gene3D" id="1.10.287.130">
    <property type="match status" value="1"/>
</dbReference>
<evidence type="ECO:0000256" key="2">
    <source>
        <dbReference type="ARBA" id="ARBA00012438"/>
    </source>
</evidence>
<reference evidence="10" key="1">
    <citation type="submission" date="2016-04" db="EMBL/GenBank/DDBJ databases">
        <authorList>
            <person name="Chen L."/>
            <person name="Zhuang W."/>
            <person name="Wang G."/>
        </authorList>
    </citation>
    <scope>NUCLEOTIDE SEQUENCE [LARGE SCALE GENOMIC DNA]</scope>
    <source>
        <strain evidence="10">17621</strain>
    </source>
</reference>
<sequence length="725" mass="81300">MKLIQNLSIRNKLLLVSLIPLAALLYFLATDISDKIEKRNNLRRVHDYVTEIEKIADIVYSVQEERGYAIGYVSSGGKEEKSEMMNQRTQTDKAVAALTQLLKEQNKDKQFAILNNIGNIRGGVNQFKIDVDTMANAYTNVTIHLLDEVNNNYRSARDPEIRNLTEAHFYLLNGIGFLAQLRMRMHIAIVKKGFQGQEFAEFASLKGRYELKLDRYYRNTTTDQENAFTTRMNNPAIVIAKALIDSVFANPSAAAAISVNTWRINISTFLNELKGQEDLSALETRQLAEEKLADVSGAVLRSVTVVVVVIVLIIILLILVIRSIVNSLMVIKTAADRIVLGETDITLPVTSKDEIGKLAASFNRLVEVSKEYTLVADTIAHGDYTPVIKVRSESDLLSKALKNMKQNLQKLSQENAARTWMLTGAAELNNILRGDKTVDELAREVINMLTPYFKAQVGAIYVAEHDQLKLTGSYAWSLRKGNANVIQMGEGLVGQAAKEKKPIIFADIPADYIKVNSGLGQVTPKNILVYPFLFDTDVKGVIEIGTVHEITDPDLQLLKFVSESIGVAINSSQARALQKELLEETQRQSEELEAQQEELKQTNEQLNVQTSMLERSEAELRAQQEELQQTNEELEEKANLLEEQKEKMEVAKMDVENKARELESTSKYKSEFLANMSHELRTPLNSILILSQLLTENKSKSLSARDIEFATNIFNSGTDLLTLIN</sequence>
<dbReference type="CDD" id="cd06225">
    <property type="entry name" value="HAMP"/>
    <property type="match status" value="1"/>
</dbReference>
<keyword evidence="4" id="KW-0418">Kinase</keyword>
<dbReference type="SUPFAM" id="SSF47384">
    <property type="entry name" value="Homodimeric domain of signal transducing histidine kinase"/>
    <property type="match status" value="1"/>
</dbReference>
<protein>
    <recommendedName>
        <fullName evidence="2">histidine kinase</fullName>
        <ecNumber evidence="2">2.7.13.3</ecNumber>
    </recommendedName>
</protein>
<dbReference type="Pfam" id="PF00512">
    <property type="entry name" value="HisKA"/>
    <property type="match status" value="1"/>
</dbReference>
<keyword evidence="6" id="KW-0175">Coiled coil</keyword>
<dbReference type="InterPro" id="IPR003660">
    <property type="entry name" value="HAMP_dom"/>
</dbReference>
<evidence type="ECO:0000256" key="3">
    <source>
        <dbReference type="ARBA" id="ARBA00022679"/>
    </source>
</evidence>
<dbReference type="EC" id="2.7.13.3" evidence="2"/>
<dbReference type="EMBL" id="LVXG01000034">
    <property type="protein sequence ID" value="OQP44555.1"/>
    <property type="molecule type" value="Genomic_DNA"/>
</dbReference>
<evidence type="ECO:0000313" key="9">
    <source>
        <dbReference type="EMBL" id="OQP44555.1"/>
    </source>
</evidence>
<dbReference type="InterPro" id="IPR003661">
    <property type="entry name" value="HisK_dim/P_dom"/>
</dbReference>
<name>A0A1V9EF51_9BACT</name>
<dbReference type="InterPro" id="IPR003018">
    <property type="entry name" value="GAF"/>
</dbReference>
<proteinExistence type="predicted"/>
<keyword evidence="7" id="KW-1133">Transmembrane helix</keyword>
<keyword evidence="3" id="KW-0808">Transferase</keyword>
<evidence type="ECO:0000256" key="7">
    <source>
        <dbReference type="SAM" id="Phobius"/>
    </source>
</evidence>
<dbReference type="PANTHER" id="PTHR43711">
    <property type="entry name" value="TWO-COMPONENT HISTIDINE KINASE"/>
    <property type="match status" value="1"/>
</dbReference>
<dbReference type="SUPFAM" id="SSF55781">
    <property type="entry name" value="GAF domain-like"/>
    <property type="match status" value="1"/>
</dbReference>
<evidence type="ECO:0000256" key="5">
    <source>
        <dbReference type="ARBA" id="ARBA00023012"/>
    </source>
</evidence>
<feature type="coiled-coil region" evidence="6">
    <location>
        <begin position="575"/>
        <end position="665"/>
    </location>
</feature>
<dbReference type="AlphaFoldDB" id="A0A1V9EF51"/>
<dbReference type="PROSITE" id="PS50885">
    <property type="entry name" value="HAMP"/>
    <property type="match status" value="1"/>
</dbReference>
<comment type="catalytic activity">
    <reaction evidence="1">
        <text>ATP + protein L-histidine = ADP + protein N-phospho-L-histidine.</text>
        <dbReference type="EC" id="2.7.13.3"/>
    </reaction>
</comment>
<dbReference type="PANTHER" id="PTHR43711:SF26">
    <property type="entry name" value="SENSOR HISTIDINE KINASE RCSC"/>
    <property type="match status" value="1"/>
</dbReference>
<dbReference type="GO" id="GO:0000155">
    <property type="term" value="F:phosphorelay sensor kinase activity"/>
    <property type="evidence" value="ECO:0007669"/>
    <property type="project" value="InterPro"/>
</dbReference>
<dbReference type="GO" id="GO:0016020">
    <property type="term" value="C:membrane"/>
    <property type="evidence" value="ECO:0007669"/>
    <property type="project" value="InterPro"/>
</dbReference>
<dbReference type="Pfam" id="PF13185">
    <property type="entry name" value="GAF_2"/>
    <property type="match status" value="1"/>
</dbReference>
<keyword evidence="7" id="KW-0812">Transmembrane</keyword>
<dbReference type="Pfam" id="PF00672">
    <property type="entry name" value="HAMP"/>
    <property type="match status" value="1"/>
</dbReference>
<evidence type="ECO:0000313" key="10">
    <source>
        <dbReference type="Proteomes" id="UP000192610"/>
    </source>
</evidence>
<dbReference type="InterPro" id="IPR050736">
    <property type="entry name" value="Sensor_HK_Regulatory"/>
</dbReference>
<evidence type="ECO:0000259" key="8">
    <source>
        <dbReference type="PROSITE" id="PS50885"/>
    </source>
</evidence>
<dbReference type="SMART" id="SM00304">
    <property type="entry name" value="HAMP"/>
    <property type="match status" value="1"/>
</dbReference>
<comment type="caution">
    <text evidence="9">The sequence shown here is derived from an EMBL/GenBank/DDBJ whole genome shotgun (WGS) entry which is preliminary data.</text>
</comment>
<dbReference type="CDD" id="cd00082">
    <property type="entry name" value="HisKA"/>
    <property type="match status" value="1"/>
</dbReference>
<dbReference type="Proteomes" id="UP000192610">
    <property type="component" value="Unassembled WGS sequence"/>
</dbReference>
<keyword evidence="5" id="KW-0902">Two-component regulatory system</keyword>
<feature type="transmembrane region" description="Helical" evidence="7">
    <location>
        <begin position="299"/>
        <end position="321"/>
    </location>
</feature>
<evidence type="ECO:0000256" key="1">
    <source>
        <dbReference type="ARBA" id="ARBA00000085"/>
    </source>
</evidence>
<dbReference type="SMART" id="SM00065">
    <property type="entry name" value="GAF"/>
    <property type="match status" value="1"/>
</dbReference>
<gene>
    <name evidence="9" type="ORF">A4H97_09295</name>
</gene>
<feature type="domain" description="HAMP" evidence="8">
    <location>
        <begin position="322"/>
        <end position="374"/>
    </location>
</feature>
<dbReference type="InterPro" id="IPR013587">
    <property type="entry name" value="Nitrate/nitrite_sensing"/>
</dbReference>
<keyword evidence="7" id="KW-0472">Membrane</keyword>
<dbReference type="InterPro" id="IPR036097">
    <property type="entry name" value="HisK_dim/P_sf"/>
</dbReference>